<proteinExistence type="inferred from homology"/>
<dbReference type="Gene3D" id="3.90.280.10">
    <property type="entry name" value="PEBP-like"/>
    <property type="match status" value="1"/>
</dbReference>
<keyword evidence="10" id="KW-0460">Magnesium</keyword>
<evidence type="ECO:0000256" key="8">
    <source>
        <dbReference type="ARBA" id="ARBA00022741"/>
    </source>
</evidence>
<dbReference type="InterPro" id="IPR017975">
    <property type="entry name" value="Tubulin_CS"/>
</dbReference>
<evidence type="ECO:0000256" key="13">
    <source>
        <dbReference type="ARBA" id="ARBA00034296"/>
    </source>
</evidence>
<dbReference type="STRING" id="34691.A0A182XIT4"/>
<keyword evidence="11" id="KW-0342">GTP-binding</keyword>
<dbReference type="Proteomes" id="UP000076407">
    <property type="component" value="Unassembled WGS sequence"/>
</dbReference>
<dbReference type="PROSITE" id="PS00227">
    <property type="entry name" value="TUBULIN"/>
    <property type="match status" value="1"/>
</dbReference>
<dbReference type="FunFam" id="3.40.50.1440:FF:000011">
    <property type="entry name" value="Tubulin alpha chain"/>
    <property type="match status" value="1"/>
</dbReference>
<organism evidence="17 18">
    <name type="scientific">Anopheles quadriannulatus</name>
    <name type="common">Mosquito</name>
    <dbReference type="NCBI Taxonomy" id="34691"/>
    <lineage>
        <taxon>Eukaryota</taxon>
        <taxon>Metazoa</taxon>
        <taxon>Ecdysozoa</taxon>
        <taxon>Arthropoda</taxon>
        <taxon>Hexapoda</taxon>
        <taxon>Insecta</taxon>
        <taxon>Pterygota</taxon>
        <taxon>Neoptera</taxon>
        <taxon>Endopterygota</taxon>
        <taxon>Diptera</taxon>
        <taxon>Nematocera</taxon>
        <taxon>Culicoidea</taxon>
        <taxon>Culicidae</taxon>
        <taxon>Anophelinae</taxon>
        <taxon>Anopheles</taxon>
    </lineage>
</organism>
<evidence type="ECO:0000313" key="18">
    <source>
        <dbReference type="Proteomes" id="UP000076407"/>
    </source>
</evidence>
<keyword evidence="6" id="KW-0493">Microtubule</keyword>
<comment type="subcellular location">
    <subcellularLocation>
        <location evidence="2">Cytoplasm</location>
        <location evidence="2">Cytoskeleton</location>
    </subcellularLocation>
</comment>
<dbReference type="InterPro" id="IPR036525">
    <property type="entry name" value="Tubulin/FtsZ_GTPase_sf"/>
</dbReference>
<dbReference type="Gene3D" id="1.10.287.600">
    <property type="entry name" value="Helix hairpin bin"/>
    <property type="match status" value="1"/>
</dbReference>
<dbReference type="PRINTS" id="PR01162">
    <property type="entry name" value="ALPHATUBULIN"/>
</dbReference>
<dbReference type="VEuPathDB" id="VectorBase:AQUA009768"/>
<evidence type="ECO:0000256" key="2">
    <source>
        <dbReference type="ARBA" id="ARBA00004245"/>
    </source>
</evidence>
<dbReference type="Pfam" id="PF03953">
    <property type="entry name" value="Tubulin_C"/>
    <property type="match status" value="1"/>
</dbReference>
<dbReference type="GO" id="GO:0016787">
    <property type="term" value="F:hydrolase activity"/>
    <property type="evidence" value="ECO:0007669"/>
    <property type="project" value="UniProtKB-KW"/>
</dbReference>
<dbReference type="AlphaFoldDB" id="A0A182XIT4"/>
<evidence type="ECO:0000256" key="5">
    <source>
        <dbReference type="ARBA" id="ARBA00022490"/>
    </source>
</evidence>
<keyword evidence="9" id="KW-0378">Hydrolase</keyword>
<dbReference type="Gene3D" id="3.40.50.1440">
    <property type="entry name" value="Tubulin/FtsZ, GTPase domain"/>
    <property type="match status" value="1"/>
</dbReference>
<evidence type="ECO:0000256" key="1">
    <source>
        <dbReference type="ARBA" id="ARBA00001946"/>
    </source>
</evidence>
<keyword evidence="8" id="KW-0547">Nucleotide-binding</keyword>
<keyword evidence="18" id="KW-1185">Reference proteome</keyword>
<evidence type="ECO:0000256" key="7">
    <source>
        <dbReference type="ARBA" id="ARBA00022723"/>
    </source>
</evidence>
<dbReference type="InterPro" id="IPR036610">
    <property type="entry name" value="PEBP-like_sf"/>
</dbReference>
<dbReference type="InterPro" id="IPR008280">
    <property type="entry name" value="Tub_FtsZ_C"/>
</dbReference>
<evidence type="ECO:0000256" key="14">
    <source>
        <dbReference type="ARBA" id="ARBA00049117"/>
    </source>
</evidence>
<name>A0A182XIT4_ANOQN</name>
<evidence type="ECO:0000256" key="10">
    <source>
        <dbReference type="ARBA" id="ARBA00022842"/>
    </source>
</evidence>
<sequence length="646" mass="71576">MAPTREIIQLHVGQAGVQMASACWELYCLEHGIYPDGLFCDCSINEDCSAFFSCDRSGQCVPRVLLVDLEPSVVDEIRIGTYRDLFHPNSLLTGCEDAASNFGRGHYRLGQTMIEPAMDRLRKLCEHCSSLQGFMMFHSVGGGTGAGLGTLLLERLGEDFGKAARMEFDIFPSPKISPVIVEPYNAILASHVAMEHSDCTFVLDNEALYDVCDRSLSVREPTYTNLNRLVAQAVSCVTASLRFSGAINVDLLEFQTNLVPFPRIHYPLVTYAPLAPGSTARHEQPTTAQLTYECFEPGNQLVKCDPRAGRYMSCCLLYRGNIAPIEINRALLEMRSNRSIQFVDWCPTGFKIGINFQPPIAVPGADLARSDLACCMLANNTAIRTAWTRVADKFQRMYDRKAFFYHYLSEAMVRCVLLFTVLVGTALPLMPSVRAICTASVSADRVVACAFNPLLLLVERSGWVLSRQNCGETIGPEAFTVPPVLYYDYTEPDHLYTVVFVATESGHPDPFDGGERRFYLQWLVVNIPTVRLYACVTVLSLLTEGIMLGRRWLPLGRGESSLAHGMTYMDGDTIVDYLSPGPRSANADDDDGHPTRYGFYLYEQVYGAIYPPTPSAREYFNLDGWISTIYPEAAVCGPVASIGFGV</sequence>
<evidence type="ECO:0000256" key="3">
    <source>
        <dbReference type="ARBA" id="ARBA00009636"/>
    </source>
</evidence>
<dbReference type="GO" id="GO:0007017">
    <property type="term" value="P:microtubule-based process"/>
    <property type="evidence" value="ECO:0007669"/>
    <property type="project" value="InterPro"/>
</dbReference>
<reference evidence="17" key="1">
    <citation type="submission" date="2020-05" db="UniProtKB">
        <authorList>
            <consortium name="EnsemblMetazoa"/>
        </authorList>
    </citation>
    <scope>IDENTIFICATION</scope>
    <source>
        <strain evidence="17">SANGQUA</strain>
    </source>
</reference>
<dbReference type="GO" id="GO:0005525">
    <property type="term" value="F:GTP binding"/>
    <property type="evidence" value="ECO:0007669"/>
    <property type="project" value="UniProtKB-KW"/>
</dbReference>
<evidence type="ECO:0000259" key="16">
    <source>
        <dbReference type="SMART" id="SM00865"/>
    </source>
</evidence>
<dbReference type="GO" id="GO:0005200">
    <property type="term" value="F:structural constituent of cytoskeleton"/>
    <property type="evidence" value="ECO:0007669"/>
    <property type="project" value="InterPro"/>
</dbReference>
<dbReference type="SUPFAM" id="SSF49777">
    <property type="entry name" value="PEBP-like"/>
    <property type="match status" value="1"/>
</dbReference>
<dbReference type="SMART" id="SM00864">
    <property type="entry name" value="Tubulin"/>
    <property type="match status" value="1"/>
</dbReference>
<evidence type="ECO:0008006" key="19">
    <source>
        <dbReference type="Google" id="ProtNLM"/>
    </source>
</evidence>
<dbReference type="InterPro" id="IPR023123">
    <property type="entry name" value="Tubulin_C"/>
</dbReference>
<dbReference type="SMART" id="SM00865">
    <property type="entry name" value="Tubulin_C"/>
    <property type="match status" value="1"/>
</dbReference>
<comment type="cofactor">
    <cofactor evidence="1">
        <name>Mg(2+)</name>
        <dbReference type="ChEBI" id="CHEBI:18420"/>
    </cofactor>
</comment>
<evidence type="ECO:0000313" key="17">
    <source>
        <dbReference type="EnsemblMetazoa" id="AQUA009768-PA"/>
    </source>
</evidence>
<dbReference type="GO" id="GO:0005874">
    <property type="term" value="C:microtubule"/>
    <property type="evidence" value="ECO:0007669"/>
    <property type="project" value="UniProtKB-KW"/>
</dbReference>
<comment type="subunit">
    <text evidence="4">Dimer of alpha and beta chains. A typical microtubule is a hollow water-filled tube with an outer diameter of 25 nm and an inner diameter of 15 nM. Alpha-beta heterodimers associate head-to-tail to form protofilaments running lengthwise along the microtubule wall with the beta-tubulin subunit facing the microtubule plus end conferring a structural polarity. Microtubules usually have 13 protofilaments but different protofilament numbers can be found in some organisms and specialized cells.</text>
</comment>
<dbReference type="InterPro" id="IPR037103">
    <property type="entry name" value="Tubulin/FtsZ-like_C"/>
</dbReference>
<protein>
    <recommendedName>
        <fullName evidence="19">Tubulin alpha chain</fullName>
    </recommendedName>
</protein>
<comment type="catalytic activity">
    <reaction evidence="14">
        <text>GTP + H2O = GDP + phosphate + H(+)</text>
        <dbReference type="Rhea" id="RHEA:19669"/>
        <dbReference type="ChEBI" id="CHEBI:15377"/>
        <dbReference type="ChEBI" id="CHEBI:15378"/>
        <dbReference type="ChEBI" id="CHEBI:37565"/>
        <dbReference type="ChEBI" id="CHEBI:43474"/>
        <dbReference type="ChEBI" id="CHEBI:58189"/>
    </reaction>
    <physiologicalReaction direction="left-to-right" evidence="14">
        <dbReference type="Rhea" id="RHEA:19670"/>
    </physiologicalReaction>
</comment>
<comment type="similarity">
    <text evidence="3">Belongs to the tubulin family.</text>
</comment>
<dbReference type="InterPro" id="IPR018316">
    <property type="entry name" value="Tubulin/FtsZ_2-layer-sand-dom"/>
</dbReference>
<keyword evidence="5" id="KW-0963">Cytoplasm</keyword>
<evidence type="ECO:0000256" key="9">
    <source>
        <dbReference type="ARBA" id="ARBA00022801"/>
    </source>
</evidence>
<dbReference type="Pfam" id="PF00091">
    <property type="entry name" value="Tubulin"/>
    <property type="match status" value="1"/>
</dbReference>
<evidence type="ECO:0000256" key="12">
    <source>
        <dbReference type="ARBA" id="ARBA00023212"/>
    </source>
</evidence>
<dbReference type="InterPro" id="IPR000217">
    <property type="entry name" value="Tubulin"/>
</dbReference>
<dbReference type="InterPro" id="IPR002452">
    <property type="entry name" value="Alpha_tubulin"/>
</dbReference>
<dbReference type="SUPFAM" id="SSF52490">
    <property type="entry name" value="Tubulin nucleotide-binding domain-like"/>
    <property type="match status" value="1"/>
</dbReference>
<evidence type="ECO:0000256" key="4">
    <source>
        <dbReference type="ARBA" id="ARBA00011747"/>
    </source>
</evidence>
<dbReference type="SUPFAM" id="SSF55307">
    <property type="entry name" value="Tubulin C-terminal domain-like"/>
    <property type="match status" value="1"/>
</dbReference>
<feature type="domain" description="Tubulin/FtsZ GTPase" evidence="15">
    <location>
        <begin position="48"/>
        <end position="245"/>
    </location>
</feature>
<accession>A0A182XIT4</accession>
<dbReference type="InterPro" id="IPR003008">
    <property type="entry name" value="Tubulin_FtsZ_GTPase"/>
</dbReference>
<evidence type="ECO:0000256" key="6">
    <source>
        <dbReference type="ARBA" id="ARBA00022701"/>
    </source>
</evidence>
<dbReference type="CDD" id="cd02186">
    <property type="entry name" value="alpha_tubulin"/>
    <property type="match status" value="1"/>
</dbReference>
<dbReference type="Gene3D" id="3.30.1330.20">
    <property type="entry name" value="Tubulin/FtsZ, C-terminal domain"/>
    <property type="match status" value="1"/>
</dbReference>
<evidence type="ECO:0000256" key="11">
    <source>
        <dbReference type="ARBA" id="ARBA00023134"/>
    </source>
</evidence>
<feature type="domain" description="Tubulin/FtsZ 2-layer sandwich" evidence="16">
    <location>
        <begin position="247"/>
        <end position="392"/>
    </location>
</feature>
<keyword evidence="12" id="KW-0206">Cytoskeleton</keyword>
<dbReference type="PRINTS" id="PR01161">
    <property type="entry name" value="TUBULIN"/>
</dbReference>
<evidence type="ECO:0000259" key="15">
    <source>
        <dbReference type="SMART" id="SM00864"/>
    </source>
</evidence>
<dbReference type="EnsemblMetazoa" id="AQUA009768-RA">
    <property type="protein sequence ID" value="AQUA009768-PA"/>
    <property type="gene ID" value="AQUA009768"/>
</dbReference>
<keyword evidence="7" id="KW-0479">Metal-binding</keyword>
<dbReference type="PROSITE" id="PS51257">
    <property type="entry name" value="PROKAR_LIPOPROTEIN"/>
    <property type="match status" value="1"/>
</dbReference>
<comment type="function">
    <text evidence="13">Tubulin is the major constituent of microtubules, a cylinder consisting of laterally associated linear protofilaments composed of alpha- and beta-tubulin heterodimers. Microtubules grow by the addition of GTP-tubulin dimers to the microtubule end, where a stabilizing cap forms. Below the cap, tubulin dimers are in GDP-bound state, owing to GTPase activity of alpha-tubulin.</text>
</comment>
<dbReference type="GO" id="GO:0046872">
    <property type="term" value="F:metal ion binding"/>
    <property type="evidence" value="ECO:0007669"/>
    <property type="project" value="UniProtKB-KW"/>
</dbReference>
<dbReference type="PANTHER" id="PTHR11588">
    <property type="entry name" value="TUBULIN"/>
    <property type="match status" value="1"/>
</dbReference>